<keyword evidence="2" id="KW-1185">Reference proteome</keyword>
<evidence type="ECO:0000313" key="2">
    <source>
        <dbReference type="Proteomes" id="UP000547444"/>
    </source>
</evidence>
<gene>
    <name evidence="1" type="ORF">FHU31_002546</name>
</gene>
<name>A0A7X5ZD16_9MYCO</name>
<protein>
    <submittedName>
        <fullName evidence="1">Uncharacterized protein</fullName>
    </submittedName>
</protein>
<dbReference type="AlphaFoldDB" id="A0A7X5ZD16"/>
<reference evidence="1 2" key="1">
    <citation type="submission" date="2020-03" db="EMBL/GenBank/DDBJ databases">
        <title>Sequencing the genomes of 1000 actinobacteria strains.</title>
        <authorList>
            <person name="Klenk H.-P."/>
        </authorList>
    </citation>
    <scope>NUCLEOTIDE SEQUENCE [LARGE SCALE GENOMIC DNA]</scope>
    <source>
        <strain evidence="1 2">DSM 44556</strain>
    </source>
</reference>
<evidence type="ECO:0000313" key="1">
    <source>
        <dbReference type="EMBL" id="NIH95590.1"/>
    </source>
</evidence>
<sequence>MTSSVLRLRERLSNSVLIAIRRAGIPADALYGSWAFGDFHLDEGRLETFSDLDLMIPAGSVSDSALSSFQGTLSQIIPLTISVRRHDDLAGDISSASDRWITLVGFASSISKKDRPIESNYRSYLEAKTLLMLLREDRDSRYAEVAEGIGTSAARNALDLKTGAASRWDRDSYLTVLLDGVTEPFRTIMSLILQCGEIDLQIVEMLCCGLDGVAHEMPATLTSHTRSKLAEMRKYI</sequence>
<organism evidence="1 2">
    <name type="scientific">Mycolicibacterium fluoranthenivorans</name>
    <dbReference type="NCBI Taxonomy" id="258505"/>
    <lineage>
        <taxon>Bacteria</taxon>
        <taxon>Bacillati</taxon>
        <taxon>Actinomycetota</taxon>
        <taxon>Actinomycetes</taxon>
        <taxon>Mycobacteriales</taxon>
        <taxon>Mycobacteriaceae</taxon>
        <taxon>Mycolicibacterium</taxon>
    </lineage>
</organism>
<proteinExistence type="predicted"/>
<comment type="caution">
    <text evidence="1">The sequence shown here is derived from an EMBL/GenBank/DDBJ whole genome shotgun (WGS) entry which is preliminary data.</text>
</comment>
<dbReference type="Proteomes" id="UP000547444">
    <property type="component" value="Unassembled WGS sequence"/>
</dbReference>
<accession>A0A7X5ZD16</accession>
<dbReference type="EMBL" id="JAANOW010000001">
    <property type="protein sequence ID" value="NIH95590.1"/>
    <property type="molecule type" value="Genomic_DNA"/>
</dbReference>